<evidence type="ECO:0000313" key="2">
    <source>
        <dbReference type="Proteomes" id="UP000249661"/>
    </source>
</evidence>
<organism evidence="1 2">
    <name type="scientific">Aspergillus aculeatinus CBS 121060</name>
    <dbReference type="NCBI Taxonomy" id="1448322"/>
    <lineage>
        <taxon>Eukaryota</taxon>
        <taxon>Fungi</taxon>
        <taxon>Dikarya</taxon>
        <taxon>Ascomycota</taxon>
        <taxon>Pezizomycotina</taxon>
        <taxon>Eurotiomycetes</taxon>
        <taxon>Eurotiomycetidae</taxon>
        <taxon>Eurotiales</taxon>
        <taxon>Aspergillaceae</taxon>
        <taxon>Aspergillus</taxon>
        <taxon>Aspergillus subgen. Circumdati</taxon>
    </lineage>
</organism>
<keyword evidence="2" id="KW-1185">Reference proteome</keyword>
<name>A0ACD1HN92_9EURO</name>
<dbReference type="EMBL" id="KZ824934">
    <property type="protein sequence ID" value="RAH75074.1"/>
    <property type="molecule type" value="Genomic_DNA"/>
</dbReference>
<dbReference type="Proteomes" id="UP000249661">
    <property type="component" value="Unassembled WGS sequence"/>
</dbReference>
<accession>A0ACD1HN92</accession>
<gene>
    <name evidence="1" type="ORF">BO66DRAFT_450052</name>
</gene>
<evidence type="ECO:0000313" key="1">
    <source>
        <dbReference type="EMBL" id="RAH75074.1"/>
    </source>
</evidence>
<sequence>MHFHPEVVLLGGLGLLMGASGSPLPSRPSTPLPEDSASALSPNATTGNPLPDLTHLTITPREKDTNVEIVCHDHVFTRDHVKAAVKQAKRIHEAKEEHPHDYAEFPKPLDRRASDLFKKPDGLFQFPLVADGVYDGKADVTGREFVIVDKNFKCKGAVRYYDDHGEDKGHADACYARKQKDKDDKDKGKDKGKDKEKRKGGGGGGAGGGGGGHGGGGHASGHASGGHGAGRTGVIVAGGAHGADEGNYDVC</sequence>
<reference evidence="1" key="1">
    <citation type="submission" date="2018-02" db="EMBL/GenBank/DDBJ databases">
        <title>The genomes of Aspergillus section Nigri reveals drivers in fungal speciation.</title>
        <authorList>
            <consortium name="DOE Joint Genome Institute"/>
            <person name="Vesth T.C."/>
            <person name="Nybo J."/>
            <person name="Theobald S."/>
            <person name="Brandl J."/>
            <person name="Frisvad J.C."/>
            <person name="Nielsen K.F."/>
            <person name="Lyhne E.K."/>
            <person name="Kogle M.E."/>
            <person name="Kuo A."/>
            <person name="Riley R."/>
            <person name="Clum A."/>
            <person name="Nolan M."/>
            <person name="Lipzen A."/>
            <person name="Salamov A."/>
            <person name="Henrissat B."/>
            <person name="Wiebenga A."/>
            <person name="De vries R.P."/>
            <person name="Grigoriev I.V."/>
            <person name="Mortensen U.H."/>
            <person name="Andersen M.R."/>
            <person name="Baker S.E."/>
        </authorList>
    </citation>
    <scope>NUCLEOTIDE SEQUENCE</scope>
    <source>
        <strain evidence="1">CBS 121060</strain>
    </source>
</reference>
<protein>
    <submittedName>
        <fullName evidence="1">Uncharacterized protein</fullName>
    </submittedName>
</protein>
<proteinExistence type="predicted"/>